<keyword evidence="3" id="KW-1185">Reference proteome</keyword>
<evidence type="ECO:0000256" key="1">
    <source>
        <dbReference type="SAM" id="MobiDB-lite"/>
    </source>
</evidence>
<sequence>MFANPAIASIHAGNASPSSKKRILWDPFPPDTESTRASHRRRRRKVLFSSSTNFFAKMLKFYKFWRIFYL</sequence>
<evidence type="ECO:0000313" key="3">
    <source>
        <dbReference type="Proteomes" id="UP000092461"/>
    </source>
</evidence>
<dbReference type="EnsemblMetazoa" id="LLOJ004874-RA">
    <property type="protein sequence ID" value="LLOJ004874-PA"/>
    <property type="gene ID" value="LLOJ004874"/>
</dbReference>
<protein>
    <submittedName>
        <fullName evidence="2">Uncharacterized protein</fullName>
    </submittedName>
</protein>
<accession>A0A1B0GIS8</accession>
<organism evidence="2 3">
    <name type="scientific">Lutzomyia longipalpis</name>
    <name type="common">Sand fly</name>
    <dbReference type="NCBI Taxonomy" id="7200"/>
    <lineage>
        <taxon>Eukaryota</taxon>
        <taxon>Metazoa</taxon>
        <taxon>Ecdysozoa</taxon>
        <taxon>Arthropoda</taxon>
        <taxon>Hexapoda</taxon>
        <taxon>Insecta</taxon>
        <taxon>Pterygota</taxon>
        <taxon>Neoptera</taxon>
        <taxon>Endopterygota</taxon>
        <taxon>Diptera</taxon>
        <taxon>Nematocera</taxon>
        <taxon>Psychodoidea</taxon>
        <taxon>Psychodidae</taxon>
        <taxon>Lutzomyia</taxon>
        <taxon>Lutzomyia</taxon>
    </lineage>
</organism>
<evidence type="ECO:0000313" key="2">
    <source>
        <dbReference type="EnsemblMetazoa" id="LLOJ004874-PA"/>
    </source>
</evidence>
<dbReference type="VEuPathDB" id="VectorBase:LLOJ004874"/>
<name>A0A1B0GIS8_LUTLO</name>
<dbReference type="AlphaFoldDB" id="A0A1B0GIS8"/>
<reference evidence="2" key="1">
    <citation type="submission" date="2020-05" db="UniProtKB">
        <authorList>
            <consortium name="EnsemblMetazoa"/>
        </authorList>
    </citation>
    <scope>IDENTIFICATION</scope>
    <source>
        <strain evidence="2">Jacobina</strain>
    </source>
</reference>
<dbReference type="EMBL" id="AJWK01015373">
    <property type="status" value="NOT_ANNOTATED_CDS"/>
    <property type="molecule type" value="Genomic_DNA"/>
</dbReference>
<proteinExistence type="predicted"/>
<feature type="region of interest" description="Disordered" evidence="1">
    <location>
        <begin position="1"/>
        <end position="39"/>
    </location>
</feature>
<dbReference type="Proteomes" id="UP000092461">
    <property type="component" value="Unassembled WGS sequence"/>
</dbReference>